<dbReference type="PATRIC" id="fig|480391.4.peg.630"/>
<comment type="similarity">
    <text evidence="1">Belongs to the LacAB/RpiB family.</text>
</comment>
<comment type="caution">
    <text evidence="4">The sequence shown here is derived from an EMBL/GenBank/DDBJ whole genome shotgun (WGS) entry which is preliminary data.</text>
</comment>
<organism evidence="4 5">
    <name type="scientific">Pediococcus argentinicus</name>
    <dbReference type="NCBI Taxonomy" id="480391"/>
    <lineage>
        <taxon>Bacteria</taxon>
        <taxon>Bacillati</taxon>
        <taxon>Bacillota</taxon>
        <taxon>Bacilli</taxon>
        <taxon>Lactobacillales</taxon>
        <taxon>Lactobacillaceae</taxon>
        <taxon>Pediococcus</taxon>
    </lineage>
</organism>
<protein>
    <recommendedName>
        <fullName evidence="6">Ribose 5-phosphate isomerase RpiB</fullName>
    </recommendedName>
</protein>
<keyword evidence="5" id="KW-1185">Reference proteome</keyword>
<dbReference type="EMBL" id="JQCQ01000002">
    <property type="protein sequence ID" value="KRO26162.1"/>
    <property type="molecule type" value="Genomic_DNA"/>
</dbReference>
<dbReference type="Proteomes" id="UP000051249">
    <property type="component" value="Unassembled WGS sequence"/>
</dbReference>
<accession>A0A0R2NMU5</accession>
<dbReference type="RefSeq" id="WP_057797767.1">
    <property type="nucleotide sequence ID" value="NZ_BJZZ01000002.1"/>
</dbReference>
<proteinExistence type="inferred from homology"/>
<name>A0A0R2NMU5_9LACO</name>
<evidence type="ECO:0000256" key="1">
    <source>
        <dbReference type="ARBA" id="ARBA00008754"/>
    </source>
</evidence>
<dbReference type="Pfam" id="PF02502">
    <property type="entry name" value="LacAB_rpiB"/>
    <property type="match status" value="1"/>
</dbReference>
<evidence type="ECO:0000313" key="4">
    <source>
        <dbReference type="EMBL" id="KRO26162.1"/>
    </source>
</evidence>
<gene>
    <name evidence="4" type="ORF">IV88_GL000622</name>
</gene>
<evidence type="ECO:0000313" key="5">
    <source>
        <dbReference type="Proteomes" id="UP000051249"/>
    </source>
</evidence>
<dbReference type="Gene3D" id="3.40.1400.10">
    <property type="entry name" value="Sugar-phosphate isomerase, RpiB/LacA/LacB"/>
    <property type="match status" value="1"/>
</dbReference>
<evidence type="ECO:0000256" key="2">
    <source>
        <dbReference type="ARBA" id="ARBA00022736"/>
    </source>
</evidence>
<dbReference type="OrthoDB" id="1778624at2"/>
<dbReference type="InterPro" id="IPR003500">
    <property type="entry name" value="RpiB_LacA_LacB"/>
</dbReference>
<evidence type="ECO:0008006" key="6">
    <source>
        <dbReference type="Google" id="ProtNLM"/>
    </source>
</evidence>
<keyword evidence="3" id="KW-0413">Isomerase</keyword>
<sequence>MRVALLTGSTQSSKNESLSKVLTELSESYHFEFLNFGAFDSEETKYNYLDTAILSGMLLNSGSVDLVITGCSSGMGSQLAHNSVPGILCGYGRSYEEANLFTRINQGNSFAYPLGLEWGWGAEIKFKSTMQGLFDGFQQDPYPAKDKERKQRDADALKLMKKNNQVSWKTMVEDLSTEQRAKLTEKNDVIEYVQNKNAQFHF</sequence>
<dbReference type="GO" id="GO:0016861">
    <property type="term" value="F:intramolecular oxidoreductase activity, interconverting aldoses and ketoses"/>
    <property type="evidence" value="ECO:0007669"/>
    <property type="project" value="UniProtKB-ARBA"/>
</dbReference>
<keyword evidence="2" id="KW-0423">Lactose metabolism</keyword>
<dbReference type="SUPFAM" id="SSF89623">
    <property type="entry name" value="Ribose/Galactose isomerase RpiB/AlsB"/>
    <property type="match status" value="1"/>
</dbReference>
<reference evidence="4 5" key="1">
    <citation type="journal article" date="2015" name="Genome Announc.">
        <title>Expanding the biotechnology potential of lactobacilli through comparative genomics of 213 strains and associated genera.</title>
        <authorList>
            <person name="Sun Z."/>
            <person name="Harris H.M."/>
            <person name="McCann A."/>
            <person name="Guo C."/>
            <person name="Argimon S."/>
            <person name="Zhang W."/>
            <person name="Yang X."/>
            <person name="Jeffery I.B."/>
            <person name="Cooney J.C."/>
            <person name="Kagawa T.F."/>
            <person name="Liu W."/>
            <person name="Song Y."/>
            <person name="Salvetti E."/>
            <person name="Wrobel A."/>
            <person name="Rasinkangas P."/>
            <person name="Parkhill J."/>
            <person name="Rea M.C."/>
            <person name="O'Sullivan O."/>
            <person name="Ritari J."/>
            <person name="Douillard F.P."/>
            <person name="Paul Ross R."/>
            <person name="Yang R."/>
            <person name="Briner A.E."/>
            <person name="Felis G.E."/>
            <person name="de Vos W.M."/>
            <person name="Barrangou R."/>
            <person name="Klaenhammer T.R."/>
            <person name="Caufield P.W."/>
            <person name="Cui Y."/>
            <person name="Zhang H."/>
            <person name="O'Toole P.W."/>
        </authorList>
    </citation>
    <scope>NUCLEOTIDE SEQUENCE [LARGE SCALE GENOMIC DNA]</scope>
    <source>
        <strain evidence="4 5">DSM 23026</strain>
    </source>
</reference>
<evidence type="ECO:0000256" key="3">
    <source>
        <dbReference type="ARBA" id="ARBA00023235"/>
    </source>
</evidence>
<dbReference type="GO" id="GO:0005988">
    <property type="term" value="P:lactose metabolic process"/>
    <property type="evidence" value="ECO:0007669"/>
    <property type="project" value="UniProtKB-KW"/>
</dbReference>
<dbReference type="InterPro" id="IPR036569">
    <property type="entry name" value="RpiB_LacA_LacB_sf"/>
</dbReference>
<dbReference type="NCBIfam" id="NF006753">
    <property type="entry name" value="PRK09273.1"/>
    <property type="match status" value="1"/>
</dbReference>
<dbReference type="AlphaFoldDB" id="A0A0R2NMU5"/>